<proteinExistence type="predicted"/>
<gene>
    <name evidence="2" type="primary">Necator_chrV.g20003</name>
    <name evidence="2" type="ORF">RB195_015211</name>
</gene>
<dbReference type="EMBL" id="JAVFWL010000005">
    <property type="protein sequence ID" value="KAK6757248.1"/>
    <property type="molecule type" value="Genomic_DNA"/>
</dbReference>
<accession>A0ABR1E416</accession>
<evidence type="ECO:0000256" key="1">
    <source>
        <dbReference type="SAM" id="Phobius"/>
    </source>
</evidence>
<evidence type="ECO:0000313" key="3">
    <source>
        <dbReference type="Proteomes" id="UP001303046"/>
    </source>
</evidence>
<reference evidence="2 3" key="1">
    <citation type="submission" date="2023-08" db="EMBL/GenBank/DDBJ databases">
        <title>A Necator americanus chromosomal reference genome.</title>
        <authorList>
            <person name="Ilik V."/>
            <person name="Petrzelkova K.J."/>
            <person name="Pardy F."/>
            <person name="Fuh T."/>
            <person name="Niatou-Singa F.S."/>
            <person name="Gouil Q."/>
            <person name="Baker L."/>
            <person name="Ritchie M.E."/>
            <person name="Jex A.R."/>
            <person name="Gazzola D."/>
            <person name="Li H."/>
            <person name="Toshio Fujiwara R."/>
            <person name="Zhan B."/>
            <person name="Aroian R.V."/>
            <person name="Pafco B."/>
            <person name="Schwarz E.M."/>
        </authorList>
    </citation>
    <scope>NUCLEOTIDE SEQUENCE [LARGE SCALE GENOMIC DNA]</scope>
    <source>
        <strain evidence="2 3">Aroian</strain>
        <tissue evidence="2">Whole animal</tissue>
    </source>
</reference>
<evidence type="ECO:0000313" key="2">
    <source>
        <dbReference type="EMBL" id="KAK6757248.1"/>
    </source>
</evidence>
<keyword evidence="1" id="KW-0812">Transmembrane</keyword>
<comment type="caution">
    <text evidence="2">The sequence shown here is derived from an EMBL/GenBank/DDBJ whole genome shotgun (WGS) entry which is preliminary data.</text>
</comment>
<organism evidence="2 3">
    <name type="scientific">Necator americanus</name>
    <name type="common">Human hookworm</name>
    <dbReference type="NCBI Taxonomy" id="51031"/>
    <lineage>
        <taxon>Eukaryota</taxon>
        <taxon>Metazoa</taxon>
        <taxon>Ecdysozoa</taxon>
        <taxon>Nematoda</taxon>
        <taxon>Chromadorea</taxon>
        <taxon>Rhabditida</taxon>
        <taxon>Rhabditina</taxon>
        <taxon>Rhabditomorpha</taxon>
        <taxon>Strongyloidea</taxon>
        <taxon>Ancylostomatidae</taxon>
        <taxon>Bunostominae</taxon>
        <taxon>Necator</taxon>
    </lineage>
</organism>
<dbReference type="Proteomes" id="UP001303046">
    <property type="component" value="Unassembled WGS sequence"/>
</dbReference>
<sequence length="112" mass="12573">MFVIETKEVRLLAIKNNTPDITHGLKRVMYNASDDDIRKNAAVMCNIYIYLGFISAVCNIVNIITMMSNTGLRERCTYLIAFNICELFNGGKQEGAASFNCFLLVKGITPRI</sequence>
<feature type="transmembrane region" description="Helical" evidence="1">
    <location>
        <begin position="47"/>
        <end position="65"/>
    </location>
</feature>
<name>A0ABR1E416_NECAM</name>
<keyword evidence="3" id="KW-1185">Reference proteome</keyword>
<keyword evidence="1" id="KW-1133">Transmembrane helix</keyword>
<protein>
    <recommendedName>
        <fullName evidence="4">7TM GPCR serpentine receptor class x (Srx) domain-containing protein</fullName>
    </recommendedName>
</protein>
<keyword evidence="1" id="KW-0472">Membrane</keyword>
<evidence type="ECO:0008006" key="4">
    <source>
        <dbReference type="Google" id="ProtNLM"/>
    </source>
</evidence>